<comment type="subcellular location">
    <subcellularLocation>
        <location evidence="8">Cell membrane</location>
        <topology evidence="8">Multi-pass membrane protein</topology>
    </subcellularLocation>
    <subcellularLocation>
        <location evidence="1">Membrane</location>
        <topology evidence="1">Multi-pass membrane protein</topology>
    </subcellularLocation>
</comment>
<evidence type="ECO:0000256" key="6">
    <source>
        <dbReference type="ARBA" id="ARBA00023136"/>
    </source>
</evidence>
<evidence type="ECO:0000313" key="12">
    <source>
        <dbReference type="Proteomes" id="UP000831189"/>
    </source>
</evidence>
<feature type="transmembrane region" description="Helical" evidence="8">
    <location>
        <begin position="316"/>
        <end position="336"/>
    </location>
</feature>
<comment type="similarity">
    <text evidence="2 8">Belongs to the ammonia transporter channel (TC 1.A.11.2) family.</text>
</comment>
<feature type="transmembrane region" description="Helical" evidence="8">
    <location>
        <begin position="67"/>
        <end position="87"/>
    </location>
</feature>
<feature type="transmembrane region" description="Helical" evidence="8">
    <location>
        <begin position="228"/>
        <end position="249"/>
    </location>
</feature>
<evidence type="ECO:0000256" key="2">
    <source>
        <dbReference type="ARBA" id="ARBA00005887"/>
    </source>
</evidence>
<dbReference type="Gene3D" id="1.10.3430.10">
    <property type="entry name" value="Ammonium transporter AmtB like domains"/>
    <property type="match status" value="1"/>
</dbReference>
<feature type="transmembrane region" description="Helical" evidence="8">
    <location>
        <begin position="384"/>
        <end position="406"/>
    </location>
</feature>
<feature type="transmembrane region" description="Helical" evidence="8">
    <location>
        <begin position="261"/>
        <end position="280"/>
    </location>
</feature>
<keyword evidence="12" id="KW-1185">Reference proteome</keyword>
<evidence type="ECO:0000256" key="5">
    <source>
        <dbReference type="ARBA" id="ARBA00022989"/>
    </source>
</evidence>
<feature type="transmembrane region" description="Helical" evidence="8">
    <location>
        <begin position="33"/>
        <end position="55"/>
    </location>
</feature>
<feature type="chain" id="PRO_5046879497" description="Ammonium transporter" evidence="9">
    <location>
        <begin position="24"/>
        <end position="438"/>
    </location>
</feature>
<dbReference type="EMBL" id="CP096208">
    <property type="protein sequence ID" value="UPQ83224.1"/>
    <property type="molecule type" value="Genomic_DNA"/>
</dbReference>
<feature type="transmembrane region" description="Helical" evidence="8">
    <location>
        <begin position="159"/>
        <end position="180"/>
    </location>
</feature>
<dbReference type="SUPFAM" id="SSF111352">
    <property type="entry name" value="Ammonium transporter"/>
    <property type="match status" value="1"/>
</dbReference>
<evidence type="ECO:0000256" key="9">
    <source>
        <dbReference type="SAM" id="SignalP"/>
    </source>
</evidence>
<gene>
    <name evidence="11" type="ORF">M0M42_02075</name>
</gene>
<dbReference type="InterPro" id="IPR029020">
    <property type="entry name" value="Ammonium/urea_transptr"/>
</dbReference>
<dbReference type="PANTHER" id="PTHR43029:SF10">
    <property type="entry name" value="AMMONIUM TRANSPORTER MEP2"/>
    <property type="match status" value="1"/>
</dbReference>
<evidence type="ECO:0000259" key="10">
    <source>
        <dbReference type="Pfam" id="PF00909"/>
    </source>
</evidence>
<feature type="transmembrane region" description="Helical" evidence="8">
    <location>
        <begin position="130"/>
        <end position="152"/>
    </location>
</feature>
<dbReference type="InterPro" id="IPR018047">
    <property type="entry name" value="Ammonium_transpt_CS"/>
</dbReference>
<evidence type="ECO:0000256" key="4">
    <source>
        <dbReference type="ARBA" id="ARBA00022692"/>
    </source>
</evidence>
<feature type="transmembrane region" description="Helical" evidence="8">
    <location>
        <begin position="348"/>
        <end position="372"/>
    </location>
</feature>
<keyword evidence="9" id="KW-0732">Signal</keyword>
<evidence type="ECO:0000313" key="11">
    <source>
        <dbReference type="EMBL" id="UPQ83224.1"/>
    </source>
</evidence>
<keyword evidence="3 8" id="KW-0813">Transport</keyword>
<keyword evidence="4 8" id="KW-0812">Transmembrane</keyword>
<evidence type="ECO:0000256" key="8">
    <source>
        <dbReference type="RuleBase" id="RU362002"/>
    </source>
</evidence>
<evidence type="ECO:0000256" key="7">
    <source>
        <dbReference type="ARBA" id="ARBA00023177"/>
    </source>
</evidence>
<proteinExistence type="inferred from homology"/>
<dbReference type="Pfam" id="PF00909">
    <property type="entry name" value="Ammonium_transp"/>
    <property type="match status" value="1"/>
</dbReference>
<sequence>MTLRTFAGLGALLSLISPGIAMAQEATLDSGDTAWMLTATALVLFMTIPGLALFYAGMVRSKNILSVMMQCFAITGLMSILWMAYGYSLAFDTTGMEAGVTNLNSFVGGLGRVFLSGLTPDSLTGTVPEAVFITFQMTFAIITPALIVGAFAERMKFSAMLVFMGVWFTLVYAPIAHMVWGGDGGLMWDWGVLDFAGGTVVHINAGIAGLVACIVLGKRKGFPTTPMAPHNLGLTLVGAAMLWIGWFGFNAGSSLAANGTAGMAMLVTQIATAAAALSWMFAEWLTHGKPSALGIASGVVAGLVAITPAAGTVGPMGALIIGLASGVICFFCATSLKRKLGYDDSLDAFGVHGVGGIVGALLTGVFAAPALGGFGEVENIALQLWIQFKGVLFTVVYTAIVTFVILKVIDVVMGLRVTEEEETIGLDLSLHNERGYNL</sequence>
<dbReference type="InterPro" id="IPR001905">
    <property type="entry name" value="Ammonium_transpt"/>
</dbReference>
<keyword evidence="5 8" id="KW-1133">Transmembrane helix</keyword>
<keyword evidence="7 8" id="KW-0924">Ammonia transport</keyword>
<organism evidence="11 12">
    <name type="scientific">Pseudomonas knackmussii</name>
    <dbReference type="NCBI Taxonomy" id="65741"/>
    <lineage>
        <taxon>Bacteria</taxon>
        <taxon>Pseudomonadati</taxon>
        <taxon>Pseudomonadota</taxon>
        <taxon>Gammaproteobacteria</taxon>
        <taxon>Pseudomonadales</taxon>
        <taxon>Pseudomonadaceae</taxon>
        <taxon>Pseudomonas</taxon>
    </lineage>
</organism>
<feature type="signal peptide" evidence="9">
    <location>
        <begin position="1"/>
        <end position="23"/>
    </location>
</feature>
<keyword evidence="6 8" id="KW-0472">Membrane</keyword>
<feature type="transmembrane region" description="Helical" evidence="8">
    <location>
        <begin position="292"/>
        <end position="310"/>
    </location>
</feature>
<dbReference type="Proteomes" id="UP000831189">
    <property type="component" value="Chromosome"/>
</dbReference>
<feature type="transmembrane region" description="Helical" evidence="8">
    <location>
        <begin position="192"/>
        <end position="216"/>
    </location>
</feature>
<evidence type="ECO:0000256" key="1">
    <source>
        <dbReference type="ARBA" id="ARBA00004141"/>
    </source>
</evidence>
<dbReference type="NCBIfam" id="TIGR00836">
    <property type="entry name" value="amt"/>
    <property type="match status" value="1"/>
</dbReference>
<feature type="domain" description="Ammonium transporter AmtB-like" evidence="10">
    <location>
        <begin position="34"/>
        <end position="436"/>
    </location>
</feature>
<reference evidence="11 12" key="1">
    <citation type="submission" date="2022-04" db="EMBL/GenBank/DDBJ databases">
        <title>Pseudomonas knackmussii B09-2.</title>
        <authorList>
            <person name="Deng Y."/>
        </authorList>
    </citation>
    <scope>NUCLEOTIDE SEQUENCE [LARGE SCALE GENOMIC DNA]</scope>
    <source>
        <strain evidence="11 12">B09-2</strain>
    </source>
</reference>
<dbReference type="InterPro" id="IPR024041">
    <property type="entry name" value="NH4_transpt_AmtB-like_dom"/>
</dbReference>
<dbReference type="PROSITE" id="PS01219">
    <property type="entry name" value="AMMONIUM_TRANSP"/>
    <property type="match status" value="1"/>
</dbReference>
<name>A0ABY4KRA7_9PSED</name>
<protein>
    <recommendedName>
        <fullName evidence="8">Ammonium transporter</fullName>
    </recommendedName>
</protein>
<accession>A0ABY4KRA7</accession>
<evidence type="ECO:0000256" key="3">
    <source>
        <dbReference type="ARBA" id="ARBA00022448"/>
    </source>
</evidence>
<dbReference type="PANTHER" id="PTHR43029">
    <property type="entry name" value="AMMONIUM TRANSPORTER MEP2"/>
    <property type="match status" value="1"/>
</dbReference>